<protein>
    <submittedName>
        <fullName evidence="1">Nuclear poly(A) polymerase 3</fullName>
    </submittedName>
</protein>
<organism evidence="1 2">
    <name type="scientific">Zea mays</name>
    <name type="common">Maize</name>
    <dbReference type="NCBI Taxonomy" id="4577"/>
    <lineage>
        <taxon>Eukaryota</taxon>
        <taxon>Viridiplantae</taxon>
        <taxon>Streptophyta</taxon>
        <taxon>Embryophyta</taxon>
        <taxon>Tracheophyta</taxon>
        <taxon>Spermatophyta</taxon>
        <taxon>Magnoliopsida</taxon>
        <taxon>Liliopsida</taxon>
        <taxon>Poales</taxon>
        <taxon>Poaceae</taxon>
        <taxon>PACMAD clade</taxon>
        <taxon>Panicoideae</taxon>
        <taxon>Andropogonodae</taxon>
        <taxon>Andropogoneae</taxon>
        <taxon>Tripsacinae</taxon>
        <taxon>Zea</taxon>
    </lineage>
</organism>
<dbReference type="Gene3D" id="3.30.460.10">
    <property type="entry name" value="Beta Polymerase, domain 2"/>
    <property type="match status" value="1"/>
</dbReference>
<comment type="caution">
    <text evidence="1">The sequence shown here is derived from an EMBL/GenBank/DDBJ whole genome shotgun (WGS) entry which is preliminary data.</text>
</comment>
<reference evidence="1 2" key="1">
    <citation type="journal article" date="2018" name="Nat. Genet.">
        <title>Extensive intraspecific gene order and gene structural variations between Mo17 and other maize genomes.</title>
        <authorList>
            <person name="Sun S."/>
            <person name="Zhou Y."/>
            <person name="Chen J."/>
            <person name="Shi J."/>
            <person name="Zhao H."/>
            <person name="Zhao H."/>
            <person name="Song W."/>
            <person name="Zhang M."/>
            <person name="Cui Y."/>
            <person name="Dong X."/>
            <person name="Liu H."/>
            <person name="Ma X."/>
            <person name="Jiao Y."/>
            <person name="Wang B."/>
            <person name="Wei X."/>
            <person name="Stein J.C."/>
            <person name="Glaubitz J.C."/>
            <person name="Lu F."/>
            <person name="Yu G."/>
            <person name="Liang C."/>
            <person name="Fengler K."/>
            <person name="Li B."/>
            <person name="Rafalski A."/>
            <person name="Schnable P.S."/>
            <person name="Ware D.H."/>
            <person name="Buckler E.S."/>
            <person name="Lai J."/>
        </authorList>
    </citation>
    <scope>NUCLEOTIDE SEQUENCE [LARGE SCALE GENOMIC DNA]</scope>
    <source>
        <strain evidence="2">cv. Missouri 17</strain>
        <tissue evidence="1">Seedling</tissue>
    </source>
</reference>
<evidence type="ECO:0000313" key="1">
    <source>
        <dbReference type="EMBL" id="PWZ04760.1"/>
    </source>
</evidence>
<dbReference type="AlphaFoldDB" id="A0A3L6D853"/>
<name>A0A3L6D853_MAIZE</name>
<dbReference type="EMBL" id="NCVQ01000012">
    <property type="protein sequence ID" value="PWZ04760.1"/>
    <property type="molecule type" value="Genomic_DNA"/>
</dbReference>
<proteinExistence type="predicted"/>
<sequence>MLAEVDHRRSSFIVQVNSVPEFLKDEGVVLSLEDENKREKVIRELKKIVMHWANAVAYEQSVPQGLATSTVLTYDSYTLGI</sequence>
<accession>A0A3L6D853</accession>
<dbReference type="Proteomes" id="UP000251960">
    <property type="component" value="Unassembled WGS sequence"/>
</dbReference>
<dbReference type="SUPFAM" id="SSF81301">
    <property type="entry name" value="Nucleotidyltransferase"/>
    <property type="match status" value="1"/>
</dbReference>
<evidence type="ECO:0000313" key="2">
    <source>
        <dbReference type="Proteomes" id="UP000251960"/>
    </source>
</evidence>
<dbReference type="InterPro" id="IPR043519">
    <property type="entry name" value="NT_sf"/>
</dbReference>
<gene>
    <name evidence="1" type="primary">PAPS3_3</name>
    <name evidence="1" type="ORF">Zm00014a_000170</name>
</gene>